<reference evidence="3 4" key="1">
    <citation type="submission" date="2022-07" db="EMBL/GenBank/DDBJ databases">
        <authorList>
            <person name="Li W.-J."/>
            <person name="Deng Q.-Q."/>
        </authorList>
    </citation>
    <scope>NUCLEOTIDE SEQUENCE [LARGE SCALE GENOMIC DNA]</scope>
    <source>
        <strain evidence="3 4">SYSU M60028</strain>
    </source>
</reference>
<dbReference type="Pfam" id="PF13481">
    <property type="entry name" value="AAA_25"/>
    <property type="match status" value="1"/>
</dbReference>
<sequence>MRSRVKKTAALAYAEAGHPILALFGVTEGACDCGTPNCPSAGKHPMTRYFPHGFKHATTNVDAIERIWTKHPNANIGLVPTRDLLIVDIDGPKGEASVAALDLPETLSQRTGKGRHAVFTCEGLSGWKAPKLEGVDFRYNANGYIAVSPSTHVSGRSYRWRSGHDRPAKLDHRIFKAPRLLRIDFGATTDTIKEGGRNTRLASIAGALRAKGVPEKAIAESLARINREVCDPPLPPHEVRKIAKSIGSYPTPSEEAFGDLADVKVEEVAWLLRPYFPRGVASVIEGDPGIGKSNFTMALIAALTTGRGVPWSPDTPRGVVLILSAEDDPARVLKPRLIANGADLSHGRVWFAQELFTLDETGLDLLRQKIAEVEPALVVIDPLVAYMGAGADVHKATDMTQFFVGLSRIARENDCAIMVVRHLRKSRQGDALMQGHGSVSIIGSVRSALVMARHPDDAEVRAVAHSKSNYGPLGPTLTFTLVATGSVPAVKWLGTDENLTSDRLLQPAPGQGPGRPTREGDDVRAFLSAYLASGGRDSRAVRTAAEARSFAWITVRRVAKDLGVLMIREGLASIWSLPPKAAP</sequence>
<dbReference type="SUPFAM" id="SSF52540">
    <property type="entry name" value="P-loop containing nucleoside triphosphate hydrolases"/>
    <property type="match status" value="1"/>
</dbReference>
<comment type="caution">
    <text evidence="3">The sequence shown here is derived from an EMBL/GenBank/DDBJ whole genome shotgun (WGS) entry which is preliminary data.</text>
</comment>
<accession>A0ABT1LAK4</accession>
<dbReference type="Pfam" id="PF09250">
    <property type="entry name" value="Prim-Pol"/>
    <property type="match status" value="1"/>
</dbReference>
<dbReference type="CDD" id="cd04859">
    <property type="entry name" value="Prim_Pol"/>
    <property type="match status" value="1"/>
</dbReference>
<dbReference type="EMBL" id="JANCLU010000006">
    <property type="protein sequence ID" value="MCP8938512.1"/>
    <property type="molecule type" value="Genomic_DNA"/>
</dbReference>
<dbReference type="InterPro" id="IPR014820">
    <property type="entry name" value="PriCT_1"/>
</dbReference>
<dbReference type="RefSeq" id="WP_254740517.1">
    <property type="nucleotide sequence ID" value="NZ_JANCLU010000006.1"/>
</dbReference>
<evidence type="ECO:0000259" key="1">
    <source>
        <dbReference type="SMART" id="SM00942"/>
    </source>
</evidence>
<dbReference type="Gene3D" id="3.40.50.300">
    <property type="entry name" value="P-loop containing nucleotide triphosphate hydrolases"/>
    <property type="match status" value="1"/>
</dbReference>
<keyword evidence="4" id="KW-1185">Reference proteome</keyword>
<feature type="domain" description="DNA primase/polymerase bifunctional N-terminal" evidence="2">
    <location>
        <begin position="10"/>
        <end position="170"/>
    </location>
</feature>
<dbReference type="SUPFAM" id="SSF56747">
    <property type="entry name" value="Prim-pol domain"/>
    <property type="match status" value="1"/>
</dbReference>
<dbReference type="Proteomes" id="UP001205890">
    <property type="component" value="Unassembled WGS sequence"/>
</dbReference>
<dbReference type="SMART" id="SM00943">
    <property type="entry name" value="Prim-Pol"/>
    <property type="match status" value="1"/>
</dbReference>
<dbReference type="InterPro" id="IPR015330">
    <property type="entry name" value="DNA_primase/pol_bifunc_N"/>
</dbReference>
<protein>
    <submittedName>
        <fullName evidence="3">AAA family ATPase</fullName>
    </submittedName>
</protein>
<gene>
    <name evidence="3" type="ORF">NK718_08295</name>
</gene>
<evidence type="ECO:0000313" key="3">
    <source>
        <dbReference type="EMBL" id="MCP8938512.1"/>
    </source>
</evidence>
<feature type="domain" description="Primase C-terminal 1" evidence="1">
    <location>
        <begin position="186"/>
        <end position="252"/>
    </location>
</feature>
<dbReference type="Pfam" id="PF08708">
    <property type="entry name" value="PriCT_1"/>
    <property type="match status" value="1"/>
</dbReference>
<dbReference type="InterPro" id="IPR027417">
    <property type="entry name" value="P-loop_NTPase"/>
</dbReference>
<name>A0ABT1LAK4_9HYPH</name>
<evidence type="ECO:0000259" key="2">
    <source>
        <dbReference type="SMART" id="SM00943"/>
    </source>
</evidence>
<proteinExistence type="predicted"/>
<organism evidence="3 4">
    <name type="scientific">Alsobacter ponti</name>
    <dbReference type="NCBI Taxonomy" id="2962936"/>
    <lineage>
        <taxon>Bacteria</taxon>
        <taxon>Pseudomonadati</taxon>
        <taxon>Pseudomonadota</taxon>
        <taxon>Alphaproteobacteria</taxon>
        <taxon>Hyphomicrobiales</taxon>
        <taxon>Alsobacteraceae</taxon>
        <taxon>Alsobacter</taxon>
    </lineage>
</organism>
<dbReference type="SMART" id="SM00942">
    <property type="entry name" value="PriCT_1"/>
    <property type="match status" value="1"/>
</dbReference>
<evidence type="ECO:0000313" key="4">
    <source>
        <dbReference type="Proteomes" id="UP001205890"/>
    </source>
</evidence>